<evidence type="ECO:0000313" key="8">
    <source>
        <dbReference type="EMBL" id="NXK94133.1"/>
    </source>
</evidence>
<dbReference type="InterPro" id="IPR001584">
    <property type="entry name" value="Integrase_cat-core"/>
</dbReference>
<keyword evidence="1" id="KW-0808">Transferase</keyword>
<dbReference type="OrthoDB" id="9906983at2759"/>
<evidence type="ECO:0000256" key="6">
    <source>
        <dbReference type="ARBA" id="ARBA00022918"/>
    </source>
</evidence>
<dbReference type="GO" id="GO:0003964">
    <property type="term" value="F:RNA-directed DNA polymerase activity"/>
    <property type="evidence" value="ECO:0007669"/>
    <property type="project" value="UniProtKB-KW"/>
</dbReference>
<evidence type="ECO:0000256" key="1">
    <source>
        <dbReference type="ARBA" id="ARBA00022679"/>
    </source>
</evidence>
<evidence type="ECO:0000259" key="7">
    <source>
        <dbReference type="PROSITE" id="PS50994"/>
    </source>
</evidence>
<feature type="non-terminal residue" evidence="8">
    <location>
        <position position="1"/>
    </location>
</feature>
<keyword evidence="2" id="KW-0548">Nucleotidyltransferase</keyword>
<dbReference type="GO" id="GO:0003676">
    <property type="term" value="F:nucleic acid binding"/>
    <property type="evidence" value="ECO:0007669"/>
    <property type="project" value="InterPro"/>
</dbReference>
<keyword evidence="4" id="KW-0255">Endonuclease</keyword>
<keyword evidence="5" id="KW-0378">Hydrolase</keyword>
<organism evidence="8 9">
    <name type="scientific">Formicarius rufipectus</name>
    <dbReference type="NCBI Taxonomy" id="1118560"/>
    <lineage>
        <taxon>Eukaryota</taxon>
        <taxon>Metazoa</taxon>
        <taxon>Chordata</taxon>
        <taxon>Craniata</taxon>
        <taxon>Vertebrata</taxon>
        <taxon>Euteleostomi</taxon>
        <taxon>Archelosauria</taxon>
        <taxon>Archosauria</taxon>
        <taxon>Dinosauria</taxon>
        <taxon>Saurischia</taxon>
        <taxon>Theropoda</taxon>
        <taxon>Coelurosauria</taxon>
        <taxon>Aves</taxon>
        <taxon>Neognathae</taxon>
        <taxon>Neoaves</taxon>
        <taxon>Telluraves</taxon>
        <taxon>Australaves</taxon>
        <taxon>Passeriformes</taxon>
        <taxon>Formicariidae</taxon>
        <taxon>Formicarius</taxon>
    </lineage>
</organism>
<dbReference type="InterPro" id="IPR012337">
    <property type="entry name" value="RNaseH-like_sf"/>
</dbReference>
<dbReference type="PANTHER" id="PTHR41694:SF5">
    <property type="entry name" value="RIBONUCLEASE H"/>
    <property type="match status" value="1"/>
</dbReference>
<accession>A0A7L0NKS2</accession>
<name>A0A7L0NKS2_9PASS</name>
<protein>
    <submittedName>
        <fullName evidence="8">TF29 protein</fullName>
    </submittedName>
</protein>
<dbReference type="InterPro" id="IPR036397">
    <property type="entry name" value="RNaseH_sf"/>
</dbReference>
<evidence type="ECO:0000256" key="3">
    <source>
        <dbReference type="ARBA" id="ARBA00022722"/>
    </source>
</evidence>
<dbReference type="Proteomes" id="UP000520463">
    <property type="component" value="Unassembled WGS sequence"/>
</dbReference>
<gene>
    <name evidence="8" type="primary">Tf29</name>
    <name evidence="8" type="ORF">FORRUF_R15540</name>
</gene>
<dbReference type="GO" id="GO:0004519">
    <property type="term" value="F:endonuclease activity"/>
    <property type="evidence" value="ECO:0007669"/>
    <property type="project" value="UniProtKB-KW"/>
</dbReference>
<dbReference type="Gene3D" id="3.30.420.10">
    <property type="entry name" value="Ribonuclease H-like superfamily/Ribonuclease H"/>
    <property type="match status" value="1"/>
</dbReference>
<evidence type="ECO:0000313" key="9">
    <source>
        <dbReference type="Proteomes" id="UP000520463"/>
    </source>
</evidence>
<sequence>VLEGCLVCQKVNKQVQRVAQKGERGLRPCQSIQVDFTDLPSQQRWKHLLVVVDHLARWVEACPVVRADGRTVARVLVERIVPRFRPPEVVDSDQGPHVIAKSLKALCEALGTRWEHHTPWHPQSSGRVERMNQMLKTTLTKLMMETELPWIKCLPLALFRIRAVPRKDLCISPHEMLFGMPYPLVQGQMKTPNLEVGEKYLREYVQMISTRLEKLREQGLLPQTVQLESKLHKINSGDWVLVKAW</sequence>
<evidence type="ECO:0000256" key="2">
    <source>
        <dbReference type="ARBA" id="ARBA00022695"/>
    </source>
</evidence>
<comment type="caution">
    <text evidence="8">The sequence shown here is derived from an EMBL/GenBank/DDBJ whole genome shotgun (WGS) entry which is preliminary data.</text>
</comment>
<evidence type="ECO:0000256" key="5">
    <source>
        <dbReference type="ARBA" id="ARBA00022801"/>
    </source>
</evidence>
<dbReference type="EMBL" id="VXAU01004028">
    <property type="protein sequence ID" value="NXK94133.1"/>
    <property type="molecule type" value="Genomic_DNA"/>
</dbReference>
<dbReference type="PROSITE" id="PS50994">
    <property type="entry name" value="INTEGRASE"/>
    <property type="match status" value="1"/>
</dbReference>
<dbReference type="AlphaFoldDB" id="A0A7L0NKS2"/>
<dbReference type="SUPFAM" id="SSF53098">
    <property type="entry name" value="Ribonuclease H-like"/>
    <property type="match status" value="1"/>
</dbReference>
<dbReference type="GO" id="GO:0015074">
    <property type="term" value="P:DNA integration"/>
    <property type="evidence" value="ECO:0007669"/>
    <property type="project" value="InterPro"/>
</dbReference>
<feature type="domain" description="Integrase catalytic" evidence="7">
    <location>
        <begin position="24"/>
        <end position="189"/>
    </location>
</feature>
<dbReference type="Pfam" id="PF00665">
    <property type="entry name" value="rve"/>
    <property type="match status" value="1"/>
</dbReference>
<proteinExistence type="predicted"/>
<evidence type="ECO:0000256" key="4">
    <source>
        <dbReference type="ARBA" id="ARBA00022759"/>
    </source>
</evidence>
<reference evidence="8 9" key="1">
    <citation type="submission" date="2019-09" db="EMBL/GenBank/DDBJ databases">
        <title>Bird 10,000 Genomes (B10K) Project - Family phase.</title>
        <authorList>
            <person name="Zhang G."/>
        </authorList>
    </citation>
    <scope>NUCLEOTIDE SEQUENCE [LARGE SCALE GENOMIC DNA]</scope>
    <source>
        <strain evidence="8">B10K-DU-001-43</strain>
        <tissue evidence="8">Muscle</tissue>
    </source>
</reference>
<dbReference type="PANTHER" id="PTHR41694">
    <property type="entry name" value="ENDOGENOUS RETROVIRUS GROUP K MEMBER POL PROTEIN"/>
    <property type="match status" value="1"/>
</dbReference>
<dbReference type="GO" id="GO:0016787">
    <property type="term" value="F:hydrolase activity"/>
    <property type="evidence" value="ECO:0007669"/>
    <property type="project" value="UniProtKB-KW"/>
</dbReference>
<feature type="non-terminal residue" evidence="8">
    <location>
        <position position="245"/>
    </location>
</feature>
<keyword evidence="9" id="KW-1185">Reference proteome</keyword>
<keyword evidence="6" id="KW-0695">RNA-directed DNA polymerase</keyword>
<keyword evidence="3" id="KW-0540">Nuclease</keyword>